<dbReference type="GO" id="GO:0006338">
    <property type="term" value="P:chromatin remodeling"/>
    <property type="evidence" value="ECO:0007669"/>
    <property type="project" value="TreeGrafter"/>
</dbReference>
<feature type="domain" description="Bromo" evidence="4">
    <location>
        <begin position="456"/>
        <end position="528"/>
    </location>
</feature>
<dbReference type="Proteomes" id="UP000187455">
    <property type="component" value="Unassembled WGS sequence"/>
</dbReference>
<reference evidence="6 7" key="1">
    <citation type="journal article" date="2016" name="Mol. Biol. Evol.">
        <title>Genome-Wide Survey of Gut Fungi (Harpellales) Reveals the First Horizontally Transferred Ubiquitin Gene from a Mosquito Host.</title>
        <authorList>
            <person name="Wang Y."/>
            <person name="White M.M."/>
            <person name="Kvist S."/>
            <person name="Moncalvo J.M."/>
        </authorList>
    </citation>
    <scope>NUCLEOTIDE SEQUENCE [LARGE SCALE GENOMIC DNA]</scope>
    <source>
        <strain evidence="6 7">ALG-7-W6</strain>
    </source>
</reference>
<dbReference type="PROSITE" id="PS51525">
    <property type="entry name" value="NET"/>
    <property type="match status" value="1"/>
</dbReference>
<sequence>MSNTISPNSTIPDSSIDTPNSQQDVPSLGSSAPTVSNTDLPHSEMDIDQKVDTSVPEPEIEKQDSKSAGSTENASQSDTPMETAANFTTTHEAVLNSDSNQIASEDITHTQNPSDTDSSLEKEKDSQAINQTSDLHTTTSESILEIDQTSSQIPSTETGTTQASTNTPETINKSNIPSSLEPNAVPNAENSIQSTEVNTILEQDSGKNSLVSDKISIESLNTKDNTVHGENIDSKPSLSLPESLNSKNSSSHSQASDTTNPKPDTTNSVDNSVISSQKNENHSGTDNSKRALSSSATEDVHSFPSKKSKSEPLTLSQKDSMIKIVIALQNNKDSGPFLEPVDPILFEIPDYLDVIKHPMDLSTVLSKLNDDKYTSLNEVDSDIKQIFENCFIYNGIENSISTMAKHLQKAYSNLLKKYNEQLSVAEVKKSQAPIVPDLQAQLKSCNMIIKELFKKQYQDIAFYFYEPVDYVSLKIPNYPKIITNPMDLGTISAKLTNNQYQSIHDFYNDVKLVFQNCYKFNPKKHPVHIAGKSLEAVFDGKWTEYFGNLDESSKASKRQSSVSSDRNGIDDGSDNSSTPKQSTDGSGNKNRRSTKTPKSSKKMDQPSSQKSGTKQRSSADNDINEADLTIQEKLKLSTVIETLPPDRLQIAFDIIQSGYPEVIEQKEEIELDIDVLDYKTLRRLYEYVVFEKNI</sequence>
<feature type="compositionally biased region" description="Polar residues" evidence="3">
    <location>
        <begin position="605"/>
        <end position="621"/>
    </location>
</feature>
<dbReference type="InterPro" id="IPR050935">
    <property type="entry name" value="Bromo_chromatin_reader"/>
</dbReference>
<evidence type="ECO:0000259" key="4">
    <source>
        <dbReference type="PROSITE" id="PS50014"/>
    </source>
</evidence>
<feature type="domain" description="Bromo" evidence="4">
    <location>
        <begin position="329"/>
        <end position="401"/>
    </location>
</feature>
<accession>A0A1R0GWJ4</accession>
<dbReference type="AlphaFoldDB" id="A0A1R0GWJ4"/>
<feature type="region of interest" description="Disordered" evidence="3">
    <location>
        <begin position="225"/>
        <end position="314"/>
    </location>
</feature>
<feature type="compositionally biased region" description="Polar residues" evidence="3">
    <location>
        <begin position="574"/>
        <end position="588"/>
    </location>
</feature>
<dbReference type="PROSITE" id="PS50014">
    <property type="entry name" value="BROMODOMAIN_2"/>
    <property type="match status" value="2"/>
</dbReference>
<dbReference type="InterPro" id="IPR018359">
    <property type="entry name" value="Bromodomain_CS"/>
</dbReference>
<feature type="compositionally biased region" description="Basic residues" evidence="3">
    <location>
        <begin position="589"/>
        <end position="600"/>
    </location>
</feature>
<name>A0A1R0GWJ4_9FUNG</name>
<keyword evidence="1 2" id="KW-0103">Bromodomain</keyword>
<dbReference type="SMART" id="SM00297">
    <property type="entry name" value="BROMO"/>
    <property type="match status" value="2"/>
</dbReference>
<dbReference type="GO" id="GO:0006355">
    <property type="term" value="P:regulation of DNA-templated transcription"/>
    <property type="evidence" value="ECO:0007669"/>
    <property type="project" value="TreeGrafter"/>
</dbReference>
<evidence type="ECO:0000256" key="1">
    <source>
        <dbReference type="ARBA" id="ARBA00023117"/>
    </source>
</evidence>
<dbReference type="EMBL" id="LSSL01002619">
    <property type="protein sequence ID" value="OLY81274.1"/>
    <property type="molecule type" value="Genomic_DNA"/>
</dbReference>
<feature type="compositionally biased region" description="Basic and acidic residues" evidence="3">
    <location>
        <begin position="41"/>
        <end position="51"/>
    </location>
</feature>
<dbReference type="Pfam" id="PF17035">
    <property type="entry name" value="BET"/>
    <property type="match status" value="1"/>
</dbReference>
<evidence type="ECO:0000313" key="6">
    <source>
        <dbReference type="EMBL" id="OLY81274.1"/>
    </source>
</evidence>
<dbReference type="InterPro" id="IPR001487">
    <property type="entry name" value="Bromodomain"/>
</dbReference>
<dbReference type="InterPro" id="IPR027353">
    <property type="entry name" value="NET_dom"/>
</dbReference>
<feature type="domain" description="NET" evidence="5">
    <location>
        <begin position="618"/>
        <end position="694"/>
    </location>
</feature>
<dbReference type="Gene3D" id="1.20.920.10">
    <property type="entry name" value="Bromodomain-like"/>
    <property type="match status" value="2"/>
</dbReference>
<dbReference type="PROSITE" id="PS00633">
    <property type="entry name" value="BROMODOMAIN_1"/>
    <property type="match status" value="1"/>
</dbReference>
<dbReference type="OrthoDB" id="21449at2759"/>
<dbReference type="GO" id="GO:0000785">
    <property type="term" value="C:chromatin"/>
    <property type="evidence" value="ECO:0007669"/>
    <property type="project" value="TreeGrafter"/>
</dbReference>
<proteinExistence type="predicted"/>
<dbReference type="PRINTS" id="PR00503">
    <property type="entry name" value="BROMODOMAIN"/>
</dbReference>
<feature type="compositionally biased region" description="Basic and acidic residues" evidence="3">
    <location>
        <begin position="279"/>
        <end position="289"/>
    </location>
</feature>
<dbReference type="InterPro" id="IPR036427">
    <property type="entry name" value="Bromodomain-like_sf"/>
</dbReference>
<feature type="compositionally biased region" description="Polar residues" evidence="3">
    <location>
        <begin position="254"/>
        <end position="278"/>
    </location>
</feature>
<protein>
    <submittedName>
        <fullName evidence="6">SWR1 complex bromodomain subunit bdf1</fullName>
    </submittedName>
</protein>
<evidence type="ECO:0000259" key="5">
    <source>
        <dbReference type="PROSITE" id="PS51525"/>
    </source>
</evidence>
<dbReference type="GO" id="GO:0005634">
    <property type="term" value="C:nucleus"/>
    <property type="evidence" value="ECO:0007669"/>
    <property type="project" value="TreeGrafter"/>
</dbReference>
<comment type="caution">
    <text evidence="6">The sequence shown here is derived from an EMBL/GenBank/DDBJ whole genome shotgun (WGS) entry which is preliminary data.</text>
</comment>
<feature type="region of interest" description="Disordered" evidence="3">
    <location>
        <begin position="1"/>
        <end position="193"/>
    </location>
</feature>
<dbReference type="SUPFAM" id="SSF47370">
    <property type="entry name" value="Bromodomain"/>
    <property type="match status" value="2"/>
</dbReference>
<dbReference type="STRING" id="133383.A0A1R0GWJ4"/>
<organism evidence="6 7">
    <name type="scientific">Smittium mucronatum</name>
    <dbReference type="NCBI Taxonomy" id="133383"/>
    <lineage>
        <taxon>Eukaryota</taxon>
        <taxon>Fungi</taxon>
        <taxon>Fungi incertae sedis</taxon>
        <taxon>Zoopagomycota</taxon>
        <taxon>Kickxellomycotina</taxon>
        <taxon>Harpellomycetes</taxon>
        <taxon>Harpellales</taxon>
        <taxon>Legeriomycetaceae</taxon>
        <taxon>Smittium</taxon>
    </lineage>
</organism>
<evidence type="ECO:0000256" key="3">
    <source>
        <dbReference type="SAM" id="MobiDB-lite"/>
    </source>
</evidence>
<keyword evidence="7" id="KW-1185">Reference proteome</keyword>
<feature type="region of interest" description="Disordered" evidence="3">
    <location>
        <begin position="553"/>
        <end position="624"/>
    </location>
</feature>
<gene>
    <name evidence="6" type="ORF">AYI68_g4625</name>
</gene>
<feature type="compositionally biased region" description="Low complexity" evidence="3">
    <location>
        <begin position="234"/>
        <end position="253"/>
    </location>
</feature>
<feature type="compositionally biased region" description="Polar residues" evidence="3">
    <location>
        <begin position="127"/>
        <end position="181"/>
    </location>
</feature>
<evidence type="ECO:0000313" key="7">
    <source>
        <dbReference type="Proteomes" id="UP000187455"/>
    </source>
</evidence>
<feature type="compositionally biased region" description="Polar residues" evidence="3">
    <location>
        <begin position="1"/>
        <end position="40"/>
    </location>
</feature>
<dbReference type="Pfam" id="PF00439">
    <property type="entry name" value="Bromodomain"/>
    <property type="match status" value="2"/>
</dbReference>
<dbReference type="Gene3D" id="1.20.1270.220">
    <property type="match status" value="1"/>
</dbReference>
<evidence type="ECO:0000256" key="2">
    <source>
        <dbReference type="PROSITE-ProRule" id="PRU00035"/>
    </source>
</evidence>
<dbReference type="InterPro" id="IPR038336">
    <property type="entry name" value="NET_sf"/>
</dbReference>
<dbReference type="PANTHER" id="PTHR22880">
    <property type="entry name" value="FALZ-RELATED BROMODOMAIN-CONTAINING PROTEINS"/>
    <property type="match status" value="1"/>
</dbReference>
<dbReference type="PANTHER" id="PTHR22880:SF225">
    <property type="entry name" value="BROMODOMAIN-CONTAINING PROTEIN BET-1-RELATED"/>
    <property type="match status" value="1"/>
</dbReference>
<feature type="compositionally biased region" description="Polar residues" evidence="3">
    <location>
        <begin position="66"/>
        <end position="117"/>
    </location>
</feature>